<keyword evidence="2 5" id="KW-0728">SH3 domain</keyword>
<feature type="domain" description="SH3" evidence="7">
    <location>
        <begin position="238"/>
        <end position="298"/>
    </location>
</feature>
<feature type="compositionally biased region" description="Low complexity" evidence="6">
    <location>
        <begin position="354"/>
        <end position="365"/>
    </location>
</feature>
<dbReference type="GO" id="GO:1990904">
    <property type="term" value="C:ribonucleoprotein complex"/>
    <property type="evidence" value="ECO:0007669"/>
    <property type="project" value="UniProtKB-KW"/>
</dbReference>
<accession>A0AAD7XIV2</accession>
<feature type="compositionally biased region" description="Low complexity" evidence="6">
    <location>
        <begin position="208"/>
        <end position="221"/>
    </location>
</feature>
<dbReference type="EMBL" id="JAPEVG010000002">
    <property type="protein sequence ID" value="KAJ8502072.1"/>
    <property type="molecule type" value="Genomic_DNA"/>
</dbReference>
<protein>
    <recommendedName>
        <fullName evidence="7">SH3 domain-containing protein</fullName>
    </recommendedName>
</protein>
<gene>
    <name evidence="8" type="ORF">ONZ51_g215</name>
</gene>
<dbReference type="Gene3D" id="3.30.63.20">
    <property type="match status" value="1"/>
</dbReference>
<dbReference type="Pfam" id="PF03297">
    <property type="entry name" value="Ribosomal_S25"/>
    <property type="match status" value="1"/>
</dbReference>
<dbReference type="PANTHER" id="PTHR12850">
    <property type="entry name" value="40S RIBOSOMAL PROTEIN S25"/>
    <property type="match status" value="1"/>
</dbReference>
<dbReference type="SMART" id="SM00326">
    <property type="entry name" value="SH3"/>
    <property type="match status" value="1"/>
</dbReference>
<comment type="similarity">
    <text evidence="1">Belongs to the eukaryotic ribosomal protein eS25 family.</text>
</comment>
<sequence length="455" mass="48516">MVFARLTPADKDAFFALLDELSGLLAGVGGDDALPHHGAYFESRPELFKNGSGSGANATNGIAAGRAAVASAFSAAASATTSASPPPPVNGWKRPDAAATADIGSSVGRVAAAAAALKQNGGDQIPGFPRPPPRRNPSQSSEEPAPEHTKLVQTRKFGGDVDVSSAKNMFSSIRGSTAAKHATPAQVAPPTPPAFSRRNDFAPPPRRVPSTSGSSNASPAANTPPPPVPRRAQQEPEVEGEWAEALYDYHSEDPGDLDLQEGVRVLITEKTSDDWWTGEIDAPNALRADMDYLLAAASLRMLFKWDLVFRTVLHMIYLELYRPASPARLSRQEIAETNASSNPRKAVKTMAKAKAAAPTSSSGGKAAKKKKWSKGKVKDKAQHAVVLDKATYDRILKEVPTFRFISQSILIERLKINGSLARVAIRHLEKEGQIKRIVHHSGQLIYTRSTGGGSD</sequence>
<dbReference type="AlphaFoldDB" id="A0AAD7XIV2"/>
<dbReference type="CDD" id="cd00174">
    <property type="entry name" value="SH3"/>
    <property type="match status" value="1"/>
</dbReference>
<evidence type="ECO:0000259" key="7">
    <source>
        <dbReference type="PROSITE" id="PS50002"/>
    </source>
</evidence>
<proteinExistence type="inferred from homology"/>
<evidence type="ECO:0000256" key="3">
    <source>
        <dbReference type="ARBA" id="ARBA00022980"/>
    </source>
</evidence>
<organism evidence="8 9">
    <name type="scientific">Trametes cubensis</name>
    <dbReference type="NCBI Taxonomy" id="1111947"/>
    <lineage>
        <taxon>Eukaryota</taxon>
        <taxon>Fungi</taxon>
        <taxon>Dikarya</taxon>
        <taxon>Basidiomycota</taxon>
        <taxon>Agaricomycotina</taxon>
        <taxon>Agaricomycetes</taxon>
        <taxon>Polyporales</taxon>
        <taxon>Polyporaceae</taxon>
        <taxon>Trametes</taxon>
    </lineage>
</organism>
<dbReference type="PROSITE" id="PS50002">
    <property type="entry name" value="SH3"/>
    <property type="match status" value="1"/>
</dbReference>
<dbReference type="Proteomes" id="UP001215151">
    <property type="component" value="Unassembled WGS sequence"/>
</dbReference>
<evidence type="ECO:0000256" key="1">
    <source>
        <dbReference type="ARBA" id="ARBA00009106"/>
    </source>
</evidence>
<evidence type="ECO:0000256" key="4">
    <source>
        <dbReference type="ARBA" id="ARBA00023274"/>
    </source>
</evidence>
<evidence type="ECO:0000256" key="6">
    <source>
        <dbReference type="SAM" id="MobiDB-lite"/>
    </source>
</evidence>
<evidence type="ECO:0000256" key="2">
    <source>
        <dbReference type="ARBA" id="ARBA00022443"/>
    </source>
</evidence>
<evidence type="ECO:0000313" key="9">
    <source>
        <dbReference type="Proteomes" id="UP001215151"/>
    </source>
</evidence>
<dbReference type="FunFam" id="3.30.63.20:FF:000001">
    <property type="entry name" value="40S ribosomal protein S25"/>
    <property type="match status" value="1"/>
</dbReference>
<name>A0AAD7XIV2_9APHY</name>
<keyword evidence="9" id="KW-1185">Reference proteome</keyword>
<evidence type="ECO:0000313" key="8">
    <source>
        <dbReference type="EMBL" id="KAJ8502072.1"/>
    </source>
</evidence>
<dbReference type="Pfam" id="PF00018">
    <property type="entry name" value="SH3_1"/>
    <property type="match status" value="1"/>
</dbReference>
<reference evidence="8" key="1">
    <citation type="submission" date="2022-11" db="EMBL/GenBank/DDBJ databases">
        <title>Genome Sequence of Cubamyces cubensis.</title>
        <authorList>
            <person name="Buettner E."/>
        </authorList>
    </citation>
    <scope>NUCLEOTIDE SEQUENCE</scope>
    <source>
        <strain evidence="8">MPL-01</strain>
    </source>
</reference>
<evidence type="ECO:0000256" key="5">
    <source>
        <dbReference type="PROSITE-ProRule" id="PRU00192"/>
    </source>
</evidence>
<dbReference type="InterPro" id="IPR004977">
    <property type="entry name" value="Ribosomal_eS25"/>
</dbReference>
<dbReference type="Gene3D" id="2.30.30.40">
    <property type="entry name" value="SH3 Domains"/>
    <property type="match status" value="1"/>
</dbReference>
<feature type="region of interest" description="Disordered" evidence="6">
    <location>
        <begin position="175"/>
        <end position="239"/>
    </location>
</feature>
<dbReference type="SUPFAM" id="SSF50044">
    <property type="entry name" value="SH3-domain"/>
    <property type="match status" value="1"/>
</dbReference>
<comment type="caution">
    <text evidence="8">The sequence shown here is derived from an EMBL/GenBank/DDBJ whole genome shotgun (WGS) entry which is preliminary data.</text>
</comment>
<dbReference type="InterPro" id="IPR036028">
    <property type="entry name" value="SH3-like_dom_sf"/>
</dbReference>
<dbReference type="InterPro" id="IPR001452">
    <property type="entry name" value="SH3_domain"/>
</dbReference>
<dbReference type="GO" id="GO:0005840">
    <property type="term" value="C:ribosome"/>
    <property type="evidence" value="ECO:0007669"/>
    <property type="project" value="UniProtKB-KW"/>
</dbReference>
<keyword evidence="4" id="KW-0687">Ribonucleoprotein</keyword>
<feature type="region of interest" description="Disordered" evidence="6">
    <location>
        <begin position="354"/>
        <end position="373"/>
    </location>
</feature>
<feature type="region of interest" description="Disordered" evidence="6">
    <location>
        <begin position="119"/>
        <end position="160"/>
    </location>
</feature>
<keyword evidence="3" id="KW-0689">Ribosomal protein</keyword>